<sequence>MTHFNGGVAYLTDIFDSLNELNLKLRAETTL</sequence>
<dbReference type="AlphaFoldDB" id="A0A9P0KE85"/>
<accession>A0A9P0KE85</accession>
<reference evidence="1" key="1">
    <citation type="submission" date="2022-03" db="EMBL/GenBank/DDBJ databases">
        <authorList>
            <person name="Sayadi A."/>
        </authorList>
    </citation>
    <scope>NUCLEOTIDE SEQUENCE</scope>
</reference>
<name>A0A9P0KE85_ACAOB</name>
<dbReference type="EMBL" id="CAKOFQ010006811">
    <property type="protein sequence ID" value="CAH1973589.1"/>
    <property type="molecule type" value="Genomic_DNA"/>
</dbReference>
<protein>
    <submittedName>
        <fullName evidence="1">Uncharacterized protein</fullName>
    </submittedName>
</protein>
<evidence type="ECO:0000313" key="1">
    <source>
        <dbReference type="EMBL" id="CAH1973589.1"/>
    </source>
</evidence>
<proteinExistence type="predicted"/>
<keyword evidence="2" id="KW-1185">Reference proteome</keyword>
<dbReference type="Proteomes" id="UP001152888">
    <property type="component" value="Unassembled WGS sequence"/>
</dbReference>
<gene>
    <name evidence="1" type="ORF">ACAOBT_LOCUS10637</name>
</gene>
<comment type="caution">
    <text evidence="1">The sequence shown here is derived from an EMBL/GenBank/DDBJ whole genome shotgun (WGS) entry which is preliminary data.</text>
</comment>
<evidence type="ECO:0000313" key="2">
    <source>
        <dbReference type="Proteomes" id="UP001152888"/>
    </source>
</evidence>
<organism evidence="1 2">
    <name type="scientific">Acanthoscelides obtectus</name>
    <name type="common">Bean weevil</name>
    <name type="synonym">Bruchus obtectus</name>
    <dbReference type="NCBI Taxonomy" id="200917"/>
    <lineage>
        <taxon>Eukaryota</taxon>
        <taxon>Metazoa</taxon>
        <taxon>Ecdysozoa</taxon>
        <taxon>Arthropoda</taxon>
        <taxon>Hexapoda</taxon>
        <taxon>Insecta</taxon>
        <taxon>Pterygota</taxon>
        <taxon>Neoptera</taxon>
        <taxon>Endopterygota</taxon>
        <taxon>Coleoptera</taxon>
        <taxon>Polyphaga</taxon>
        <taxon>Cucujiformia</taxon>
        <taxon>Chrysomeloidea</taxon>
        <taxon>Chrysomelidae</taxon>
        <taxon>Bruchinae</taxon>
        <taxon>Bruchini</taxon>
        <taxon>Acanthoscelides</taxon>
    </lineage>
</organism>